<keyword evidence="3" id="KW-1185">Reference proteome</keyword>
<dbReference type="EMBL" id="CAMXCT030001417">
    <property type="protein sequence ID" value="CAL4777216.1"/>
    <property type="molecule type" value="Genomic_DNA"/>
</dbReference>
<evidence type="ECO:0000313" key="2">
    <source>
        <dbReference type="EMBL" id="CAL4777216.1"/>
    </source>
</evidence>
<dbReference type="Proteomes" id="UP001152797">
    <property type="component" value="Unassembled WGS sequence"/>
</dbReference>
<dbReference type="EMBL" id="CAMXCT020001417">
    <property type="protein sequence ID" value="CAL1143279.1"/>
    <property type="molecule type" value="Genomic_DNA"/>
</dbReference>
<reference evidence="1" key="1">
    <citation type="submission" date="2022-10" db="EMBL/GenBank/DDBJ databases">
        <authorList>
            <person name="Chen Y."/>
            <person name="Dougan E. K."/>
            <person name="Chan C."/>
            <person name="Rhodes N."/>
            <person name="Thang M."/>
        </authorList>
    </citation>
    <scope>NUCLEOTIDE SEQUENCE</scope>
</reference>
<comment type="caution">
    <text evidence="1">The sequence shown here is derived from an EMBL/GenBank/DDBJ whole genome shotgun (WGS) entry which is preliminary data.</text>
</comment>
<protein>
    <submittedName>
        <fullName evidence="1">Uncharacterized protein</fullName>
    </submittedName>
</protein>
<organism evidence="1">
    <name type="scientific">Cladocopium goreaui</name>
    <dbReference type="NCBI Taxonomy" id="2562237"/>
    <lineage>
        <taxon>Eukaryota</taxon>
        <taxon>Sar</taxon>
        <taxon>Alveolata</taxon>
        <taxon>Dinophyceae</taxon>
        <taxon>Suessiales</taxon>
        <taxon>Symbiodiniaceae</taxon>
        <taxon>Cladocopium</taxon>
    </lineage>
</organism>
<evidence type="ECO:0000313" key="3">
    <source>
        <dbReference type="Proteomes" id="UP001152797"/>
    </source>
</evidence>
<dbReference type="AlphaFoldDB" id="A0A9P1CE02"/>
<gene>
    <name evidence="1" type="ORF">C1SCF055_LOCUS16934</name>
</gene>
<accession>A0A9P1CE02</accession>
<dbReference type="EMBL" id="CAMXCT010001417">
    <property type="protein sequence ID" value="CAI3989904.1"/>
    <property type="molecule type" value="Genomic_DNA"/>
</dbReference>
<proteinExistence type="predicted"/>
<sequence length="335" mass="37728">MELILPYVREKVEASELPGVHQVLQIRFVLERMSLSNLVRVICLTLPGVFPKLMANELKDLRETARILEACQPFEVVKHKLKHERQQQFADMKRREVGRIWDLLKALPSGASVPGGSDEVAEPAVQVIRAKSCPPMPKTLPMPKDATKLHAMREQKQRALQVSKLQERSKLVSTGQAAPHEIGGLVRQVAFGLLLSDCLSIPVMLLSDSLHGVRALKELRPPSFDKQQREFLKRLPAVTFMELILPYVREKVEASELPGAHQVLQLLKSEIIVRAVQAPVGNRVQRTPRRIRFALERMSLSNLVSVICLTLPGVFPKLMANELKDLRETARILEA</sequence>
<name>A0A9P1CE02_9DINO</name>
<evidence type="ECO:0000313" key="1">
    <source>
        <dbReference type="EMBL" id="CAI3989904.1"/>
    </source>
</evidence>
<reference evidence="2 3" key="2">
    <citation type="submission" date="2024-05" db="EMBL/GenBank/DDBJ databases">
        <authorList>
            <person name="Chen Y."/>
            <person name="Shah S."/>
            <person name="Dougan E. K."/>
            <person name="Thang M."/>
            <person name="Chan C."/>
        </authorList>
    </citation>
    <scope>NUCLEOTIDE SEQUENCE [LARGE SCALE GENOMIC DNA]</scope>
</reference>